<accession>A0ABW4KK74</accession>
<sequence>MELVKKTCIDVNSLEDDKMSEFVLFSFILIVIGIADMLISEVEEWV</sequence>
<keyword evidence="1" id="KW-0812">Transmembrane</keyword>
<gene>
    <name evidence="2" type="ORF">ACFSCZ_13435</name>
</gene>
<evidence type="ECO:0000313" key="3">
    <source>
        <dbReference type="Proteomes" id="UP001597301"/>
    </source>
</evidence>
<dbReference type="EMBL" id="JBHUEO010000041">
    <property type="protein sequence ID" value="MFD1707724.1"/>
    <property type="molecule type" value="Genomic_DNA"/>
</dbReference>
<evidence type="ECO:0000256" key="1">
    <source>
        <dbReference type="SAM" id="Phobius"/>
    </source>
</evidence>
<keyword evidence="1" id="KW-1133">Transmembrane helix</keyword>
<evidence type="ECO:0008006" key="4">
    <source>
        <dbReference type="Google" id="ProtNLM"/>
    </source>
</evidence>
<keyword evidence="1" id="KW-0472">Membrane</keyword>
<reference evidence="3" key="1">
    <citation type="journal article" date="2019" name="Int. J. Syst. Evol. Microbiol.">
        <title>The Global Catalogue of Microorganisms (GCM) 10K type strain sequencing project: providing services to taxonomists for standard genome sequencing and annotation.</title>
        <authorList>
            <consortium name="The Broad Institute Genomics Platform"/>
            <consortium name="The Broad Institute Genome Sequencing Center for Infectious Disease"/>
            <person name="Wu L."/>
            <person name="Ma J."/>
        </authorList>
    </citation>
    <scope>NUCLEOTIDE SEQUENCE [LARGE SCALE GENOMIC DNA]</scope>
    <source>
        <strain evidence="3">CGMCC 1.12295</strain>
    </source>
</reference>
<name>A0ABW4KK74_9BACI</name>
<feature type="transmembrane region" description="Helical" evidence="1">
    <location>
        <begin position="22"/>
        <end position="39"/>
    </location>
</feature>
<evidence type="ECO:0000313" key="2">
    <source>
        <dbReference type="EMBL" id="MFD1707724.1"/>
    </source>
</evidence>
<protein>
    <recommendedName>
        <fullName evidence="4">TMhelix containing protein</fullName>
    </recommendedName>
</protein>
<proteinExistence type="predicted"/>
<dbReference type="Proteomes" id="UP001597301">
    <property type="component" value="Unassembled WGS sequence"/>
</dbReference>
<keyword evidence="3" id="KW-1185">Reference proteome</keyword>
<organism evidence="2 3">
    <name type="scientific">Siminovitchia sediminis</name>
    <dbReference type="NCBI Taxonomy" id="1274353"/>
    <lineage>
        <taxon>Bacteria</taxon>
        <taxon>Bacillati</taxon>
        <taxon>Bacillota</taxon>
        <taxon>Bacilli</taxon>
        <taxon>Bacillales</taxon>
        <taxon>Bacillaceae</taxon>
        <taxon>Siminovitchia</taxon>
    </lineage>
</organism>
<comment type="caution">
    <text evidence="2">The sequence shown here is derived from an EMBL/GenBank/DDBJ whole genome shotgun (WGS) entry which is preliminary data.</text>
</comment>
<dbReference type="RefSeq" id="WP_380774521.1">
    <property type="nucleotide sequence ID" value="NZ_JBHUEO010000041.1"/>
</dbReference>